<dbReference type="Proteomes" id="UP001205105">
    <property type="component" value="Unassembled WGS sequence"/>
</dbReference>
<name>A0AAD5DSS7_9CHLO</name>
<accession>A0AAD5DSS7</accession>
<evidence type="ECO:0000313" key="3">
    <source>
        <dbReference type="Proteomes" id="UP001205105"/>
    </source>
</evidence>
<evidence type="ECO:0008006" key="4">
    <source>
        <dbReference type="Google" id="ProtNLM"/>
    </source>
</evidence>
<feature type="compositionally biased region" description="Low complexity" evidence="1">
    <location>
        <begin position="243"/>
        <end position="254"/>
    </location>
</feature>
<evidence type="ECO:0000256" key="1">
    <source>
        <dbReference type="SAM" id="MobiDB-lite"/>
    </source>
</evidence>
<feature type="region of interest" description="Disordered" evidence="1">
    <location>
        <begin position="236"/>
        <end position="258"/>
    </location>
</feature>
<reference evidence="2" key="1">
    <citation type="submission" date="2020-11" db="EMBL/GenBank/DDBJ databases">
        <title>Chlorella ohadii genome sequencing and assembly.</title>
        <authorList>
            <person name="Murik O."/>
            <person name="Treves H."/>
            <person name="Kedem I."/>
            <person name="Shotland Y."/>
            <person name="Kaplan A."/>
        </authorList>
    </citation>
    <scope>NUCLEOTIDE SEQUENCE</scope>
    <source>
        <strain evidence="2">1</strain>
    </source>
</reference>
<evidence type="ECO:0000313" key="2">
    <source>
        <dbReference type="EMBL" id="KAI7841798.1"/>
    </source>
</evidence>
<dbReference type="AlphaFoldDB" id="A0AAD5DSS7"/>
<keyword evidence="3" id="KW-1185">Reference proteome</keyword>
<feature type="region of interest" description="Disordered" evidence="1">
    <location>
        <begin position="271"/>
        <end position="290"/>
    </location>
</feature>
<organism evidence="2 3">
    <name type="scientific">Chlorella ohadii</name>
    <dbReference type="NCBI Taxonomy" id="2649997"/>
    <lineage>
        <taxon>Eukaryota</taxon>
        <taxon>Viridiplantae</taxon>
        <taxon>Chlorophyta</taxon>
        <taxon>core chlorophytes</taxon>
        <taxon>Trebouxiophyceae</taxon>
        <taxon>Chlorellales</taxon>
        <taxon>Chlorellaceae</taxon>
        <taxon>Chlorella clade</taxon>
        <taxon>Chlorella</taxon>
    </lineage>
</organism>
<feature type="region of interest" description="Disordered" evidence="1">
    <location>
        <begin position="311"/>
        <end position="341"/>
    </location>
</feature>
<comment type="caution">
    <text evidence="2">The sequence shown here is derived from an EMBL/GenBank/DDBJ whole genome shotgun (WGS) entry which is preliminary data.</text>
</comment>
<sequence length="457" mass="49400">MSPSGKRALDKPKGPCSLCGCATAASWRRIPKWCGEAGGKSSCNACYVFVLKRQKEDEDSVQRALDVCRAAKRTKSAMQAGSAVFNRVCRLPGARPELLAALPALWLLRPGVGNIPQPAGALLVSVQLPPPFLPESAQHVLLSNRTGLERSLRLMVHCPHAGQLVLQRDWVQRDEGCLYAHHMCRVPTWDSSEGWKLLFPEPESDITQAQLFTETVRRFGSAPPFSVPQPDFIVRSMSGGQGAASSSTTAHAAGEVQQAPPVARQLLWQPAPAQQQQPLQPLQQSPWGGQAAAAASPLLLQQGFSQQLASTAVHSPGSLPHFGASPNQVLMHSPPAAQQQQASQVSRLHPADISFFNRTVQSLQWPEQLPPAGAAAPLQPQQVHLAQQARQTAFTTFAGTQLPADLPAVELPLAAEPRAGDPLMSPGLLSHWAADLMDDEMMQWMNNLDKNTEQRRG</sequence>
<gene>
    <name evidence="2" type="ORF">COHA_004522</name>
</gene>
<protein>
    <recommendedName>
        <fullName evidence="4">GATA-type domain-containing protein</fullName>
    </recommendedName>
</protein>
<proteinExistence type="predicted"/>
<dbReference type="EMBL" id="JADXDR010000059">
    <property type="protein sequence ID" value="KAI7841798.1"/>
    <property type="molecule type" value="Genomic_DNA"/>
</dbReference>